<name>A0ABZ0RFU4_9BACT</name>
<dbReference type="Proteomes" id="UP001324993">
    <property type="component" value="Chromosome"/>
</dbReference>
<sequence>MLSFMARLNQDEFELTMDDDIKLASDESDGPCLDFWPYVDGLDYEAVDGVADQFSVDYFFKNSVRGLEHVMIRTDLPHTYLTVVIDTNEQKIVGHHVFEANPNLPVHILQFYPELDF</sequence>
<evidence type="ECO:0000313" key="2">
    <source>
        <dbReference type="Proteomes" id="UP001324993"/>
    </source>
</evidence>
<dbReference type="RefSeq" id="WP_319831316.1">
    <property type="nucleotide sequence ID" value="NZ_CP138858.1"/>
</dbReference>
<keyword evidence="2" id="KW-1185">Reference proteome</keyword>
<proteinExistence type="predicted"/>
<organism evidence="1 2">
    <name type="scientific">Coraliomargarita algicola</name>
    <dbReference type="NCBI Taxonomy" id="3092156"/>
    <lineage>
        <taxon>Bacteria</taxon>
        <taxon>Pseudomonadati</taxon>
        <taxon>Verrucomicrobiota</taxon>
        <taxon>Opitutia</taxon>
        <taxon>Puniceicoccales</taxon>
        <taxon>Coraliomargaritaceae</taxon>
        <taxon>Coraliomargarita</taxon>
    </lineage>
</organism>
<protein>
    <submittedName>
        <fullName evidence="1">Uncharacterized protein</fullName>
    </submittedName>
</protein>
<evidence type="ECO:0000313" key="1">
    <source>
        <dbReference type="EMBL" id="WPJ94383.1"/>
    </source>
</evidence>
<dbReference type="EMBL" id="CP138858">
    <property type="protein sequence ID" value="WPJ94383.1"/>
    <property type="molecule type" value="Genomic_DNA"/>
</dbReference>
<reference evidence="1 2" key="1">
    <citation type="submission" date="2023-11" db="EMBL/GenBank/DDBJ databases">
        <title>Coraliomargarita sp. nov., isolated from marine algae.</title>
        <authorList>
            <person name="Lee J.K."/>
            <person name="Baek J.H."/>
            <person name="Kim J.M."/>
            <person name="Choi D.G."/>
            <person name="Jeon C.O."/>
        </authorList>
    </citation>
    <scope>NUCLEOTIDE SEQUENCE [LARGE SCALE GENOMIC DNA]</scope>
    <source>
        <strain evidence="1 2">J2-16</strain>
    </source>
</reference>
<gene>
    <name evidence="1" type="ORF">SH580_13165</name>
</gene>
<accession>A0ABZ0RFU4</accession>